<dbReference type="InterPro" id="IPR000209">
    <property type="entry name" value="Peptidase_S8/S53_dom"/>
</dbReference>
<keyword evidence="2 5" id="KW-0645">Protease</keyword>
<accession>A0ABU1W7E9</accession>
<feature type="active site" description="Charge relay system" evidence="5">
    <location>
        <position position="360"/>
    </location>
</feature>
<dbReference type="Proteomes" id="UP001251524">
    <property type="component" value="Unassembled WGS sequence"/>
</dbReference>
<feature type="active site" description="Charge relay system" evidence="5">
    <location>
        <position position="210"/>
    </location>
</feature>
<sequence length="434" mass="45069">MSVRALLLWALVMAAGTGPLAAAPPVVAMAEPSPESASPATGDEASRQILVMLRATPPHYRPDSGYSGSYVAAPDRQARRRLARALAREHGLRLVDDWPMPTLGLDCFLLEAQSHENSERVVRELSRDPRVESVQPMNLFHLLSLGDPLAAAQPATARWHLRELHAVATGKRVTVAELDTGVDVDHPDLRGQVSVARDFVDSAMPPAETHGTQIAGIIVARADDGIGIAGIAPDARLMALRACWQQPGNSGTATCSSFTLAKALQFALQNKAQVINLSLSGPSDRLLGRLLDAAIGDGVIVVGAADAQARDGGFPADHAGVLAIAGAPARGSARDVLLAPAKGIPAPTPGGGWSLVSGPSFAAAQVTGLVALLRELSPGLQAAQARAALDPVTELGLPPRRPVLIDACAAVVRVAGRCACDCAAAPTVGWMPRR</sequence>
<dbReference type="PANTHER" id="PTHR43806">
    <property type="entry name" value="PEPTIDASE S8"/>
    <property type="match status" value="1"/>
</dbReference>
<dbReference type="EMBL" id="JAVDVY010000001">
    <property type="protein sequence ID" value="MDR7133504.1"/>
    <property type="molecule type" value="Genomic_DNA"/>
</dbReference>
<evidence type="ECO:0000313" key="9">
    <source>
        <dbReference type="Proteomes" id="UP001251524"/>
    </source>
</evidence>
<evidence type="ECO:0000256" key="4">
    <source>
        <dbReference type="ARBA" id="ARBA00022825"/>
    </source>
</evidence>
<feature type="active site" description="Charge relay system" evidence="5">
    <location>
        <position position="179"/>
    </location>
</feature>
<keyword evidence="4 5" id="KW-0720">Serine protease</keyword>
<dbReference type="Gene3D" id="3.40.50.200">
    <property type="entry name" value="Peptidase S8/S53 domain"/>
    <property type="match status" value="1"/>
</dbReference>
<name>A0ABU1W7E9_9GAMM</name>
<dbReference type="PRINTS" id="PR00723">
    <property type="entry name" value="SUBTILISIN"/>
</dbReference>
<feature type="chain" id="PRO_5046943524" description="Peptidase S8/S53 domain-containing protein" evidence="6">
    <location>
        <begin position="23"/>
        <end position="434"/>
    </location>
</feature>
<feature type="domain" description="Peptidase S8/S53" evidence="7">
    <location>
        <begin position="170"/>
        <end position="389"/>
    </location>
</feature>
<evidence type="ECO:0000256" key="6">
    <source>
        <dbReference type="SAM" id="SignalP"/>
    </source>
</evidence>
<dbReference type="InterPro" id="IPR022398">
    <property type="entry name" value="Peptidase_S8_His-AS"/>
</dbReference>
<dbReference type="InterPro" id="IPR050131">
    <property type="entry name" value="Peptidase_S8_subtilisin-like"/>
</dbReference>
<dbReference type="PANTHER" id="PTHR43806:SF11">
    <property type="entry name" value="CEREVISIN-RELATED"/>
    <property type="match status" value="1"/>
</dbReference>
<evidence type="ECO:0000256" key="2">
    <source>
        <dbReference type="ARBA" id="ARBA00022670"/>
    </source>
</evidence>
<protein>
    <recommendedName>
        <fullName evidence="7">Peptidase S8/S53 domain-containing protein</fullName>
    </recommendedName>
</protein>
<dbReference type="PROSITE" id="PS00137">
    <property type="entry name" value="SUBTILASE_HIS"/>
    <property type="match status" value="1"/>
</dbReference>
<dbReference type="PROSITE" id="PS51892">
    <property type="entry name" value="SUBTILASE"/>
    <property type="match status" value="1"/>
</dbReference>
<evidence type="ECO:0000256" key="3">
    <source>
        <dbReference type="ARBA" id="ARBA00022801"/>
    </source>
</evidence>
<comment type="similarity">
    <text evidence="1 5">Belongs to the peptidase S8 family.</text>
</comment>
<dbReference type="SUPFAM" id="SSF52743">
    <property type="entry name" value="Subtilisin-like"/>
    <property type="match status" value="1"/>
</dbReference>
<dbReference type="Pfam" id="PF00082">
    <property type="entry name" value="Peptidase_S8"/>
    <property type="match status" value="1"/>
</dbReference>
<gene>
    <name evidence="8" type="ORF">J2X06_000688</name>
</gene>
<keyword evidence="6" id="KW-0732">Signal</keyword>
<evidence type="ECO:0000256" key="1">
    <source>
        <dbReference type="ARBA" id="ARBA00011073"/>
    </source>
</evidence>
<evidence type="ECO:0000256" key="5">
    <source>
        <dbReference type="PROSITE-ProRule" id="PRU01240"/>
    </source>
</evidence>
<comment type="caution">
    <text evidence="8">The sequence shown here is derived from an EMBL/GenBank/DDBJ whole genome shotgun (WGS) entry which is preliminary data.</text>
</comment>
<organism evidence="8 9">
    <name type="scientific">Lysobacter niastensis</name>
    <dbReference type="NCBI Taxonomy" id="380629"/>
    <lineage>
        <taxon>Bacteria</taxon>
        <taxon>Pseudomonadati</taxon>
        <taxon>Pseudomonadota</taxon>
        <taxon>Gammaproteobacteria</taxon>
        <taxon>Lysobacterales</taxon>
        <taxon>Lysobacteraceae</taxon>
        <taxon>Lysobacter</taxon>
    </lineage>
</organism>
<evidence type="ECO:0000313" key="8">
    <source>
        <dbReference type="EMBL" id="MDR7133504.1"/>
    </source>
</evidence>
<keyword evidence="3 5" id="KW-0378">Hydrolase</keyword>
<reference evidence="8 9" key="1">
    <citation type="submission" date="2023-07" db="EMBL/GenBank/DDBJ databases">
        <title>Sorghum-associated microbial communities from plants grown in Nebraska, USA.</title>
        <authorList>
            <person name="Schachtman D."/>
        </authorList>
    </citation>
    <scope>NUCLEOTIDE SEQUENCE [LARGE SCALE GENOMIC DNA]</scope>
    <source>
        <strain evidence="8 9">BE198</strain>
    </source>
</reference>
<keyword evidence="9" id="KW-1185">Reference proteome</keyword>
<dbReference type="InterPro" id="IPR036852">
    <property type="entry name" value="Peptidase_S8/S53_dom_sf"/>
</dbReference>
<dbReference type="InterPro" id="IPR015500">
    <property type="entry name" value="Peptidase_S8_subtilisin-rel"/>
</dbReference>
<feature type="signal peptide" evidence="6">
    <location>
        <begin position="1"/>
        <end position="22"/>
    </location>
</feature>
<proteinExistence type="inferred from homology"/>
<dbReference type="RefSeq" id="WP_310058309.1">
    <property type="nucleotide sequence ID" value="NZ_JAVDVY010000001.1"/>
</dbReference>
<evidence type="ECO:0000259" key="7">
    <source>
        <dbReference type="Pfam" id="PF00082"/>
    </source>
</evidence>